<dbReference type="CDD" id="cd02440">
    <property type="entry name" value="AdoMet_MTases"/>
    <property type="match status" value="1"/>
</dbReference>
<dbReference type="InterPro" id="IPR029063">
    <property type="entry name" value="SAM-dependent_MTases_sf"/>
</dbReference>
<evidence type="ECO:0000256" key="2">
    <source>
        <dbReference type="ARBA" id="ARBA00022679"/>
    </source>
</evidence>
<dbReference type="SUPFAM" id="SSF53335">
    <property type="entry name" value="S-adenosyl-L-methionine-dependent methyltransferases"/>
    <property type="match status" value="1"/>
</dbReference>
<dbReference type="Pfam" id="PF08241">
    <property type="entry name" value="Methyltransf_11"/>
    <property type="match status" value="1"/>
</dbReference>
<accession>A0A518BXD4</accession>
<dbReference type="PANTHER" id="PTHR43464:SF19">
    <property type="entry name" value="UBIQUINONE BIOSYNTHESIS O-METHYLTRANSFERASE, MITOCHONDRIAL"/>
    <property type="match status" value="1"/>
</dbReference>
<keyword evidence="2 5" id="KW-0808">Transferase</keyword>
<dbReference type="Proteomes" id="UP000320386">
    <property type="component" value="Chromosome"/>
</dbReference>
<gene>
    <name evidence="5" type="primary">cmoB</name>
    <name evidence="5" type="ORF">Pan265_14950</name>
</gene>
<dbReference type="InterPro" id="IPR013216">
    <property type="entry name" value="Methyltransf_11"/>
</dbReference>
<dbReference type="OrthoDB" id="9795634at2"/>
<dbReference type="Gene3D" id="3.40.50.150">
    <property type="entry name" value="Vaccinia Virus protein VP39"/>
    <property type="match status" value="1"/>
</dbReference>
<dbReference type="PANTHER" id="PTHR43464">
    <property type="entry name" value="METHYLTRANSFERASE"/>
    <property type="match status" value="1"/>
</dbReference>
<keyword evidence="3" id="KW-0949">S-adenosyl-L-methionine</keyword>
<dbReference type="GO" id="GO:0032259">
    <property type="term" value="P:methylation"/>
    <property type="evidence" value="ECO:0007669"/>
    <property type="project" value="UniProtKB-KW"/>
</dbReference>
<proteinExistence type="predicted"/>
<evidence type="ECO:0000313" key="6">
    <source>
        <dbReference type="Proteomes" id="UP000320386"/>
    </source>
</evidence>
<organism evidence="5 6">
    <name type="scientific">Mucisphaera calidilacus</name>
    <dbReference type="NCBI Taxonomy" id="2527982"/>
    <lineage>
        <taxon>Bacteria</taxon>
        <taxon>Pseudomonadati</taxon>
        <taxon>Planctomycetota</taxon>
        <taxon>Phycisphaerae</taxon>
        <taxon>Phycisphaerales</taxon>
        <taxon>Phycisphaeraceae</taxon>
        <taxon>Mucisphaera</taxon>
    </lineage>
</organism>
<evidence type="ECO:0000259" key="4">
    <source>
        <dbReference type="Pfam" id="PF08241"/>
    </source>
</evidence>
<dbReference type="KEGG" id="mcad:Pan265_14950"/>
<dbReference type="EC" id="2.1.1.-" evidence="5"/>
<name>A0A518BXD4_9BACT</name>
<protein>
    <submittedName>
        <fullName evidence="5">tRNA (Mo5U34)-methyltransferase</fullName>
        <ecNumber evidence="5">2.1.1.-</ecNumber>
    </submittedName>
</protein>
<dbReference type="AlphaFoldDB" id="A0A518BXD4"/>
<dbReference type="GO" id="GO:0008757">
    <property type="term" value="F:S-adenosylmethionine-dependent methyltransferase activity"/>
    <property type="evidence" value="ECO:0007669"/>
    <property type="project" value="InterPro"/>
</dbReference>
<reference evidence="5 6" key="1">
    <citation type="submission" date="2019-02" db="EMBL/GenBank/DDBJ databases">
        <title>Deep-cultivation of Planctomycetes and their phenomic and genomic characterization uncovers novel biology.</title>
        <authorList>
            <person name="Wiegand S."/>
            <person name="Jogler M."/>
            <person name="Boedeker C."/>
            <person name="Pinto D."/>
            <person name="Vollmers J."/>
            <person name="Rivas-Marin E."/>
            <person name="Kohn T."/>
            <person name="Peeters S.H."/>
            <person name="Heuer A."/>
            <person name="Rast P."/>
            <person name="Oberbeckmann S."/>
            <person name="Bunk B."/>
            <person name="Jeske O."/>
            <person name="Meyerdierks A."/>
            <person name="Storesund J.E."/>
            <person name="Kallscheuer N."/>
            <person name="Luecker S."/>
            <person name="Lage O.M."/>
            <person name="Pohl T."/>
            <person name="Merkel B.J."/>
            <person name="Hornburger P."/>
            <person name="Mueller R.-W."/>
            <person name="Bruemmer F."/>
            <person name="Labrenz M."/>
            <person name="Spormann A.M."/>
            <person name="Op den Camp H."/>
            <person name="Overmann J."/>
            <person name="Amann R."/>
            <person name="Jetten M.S.M."/>
            <person name="Mascher T."/>
            <person name="Medema M.H."/>
            <person name="Devos D.P."/>
            <person name="Kaster A.-K."/>
            <person name="Ovreas L."/>
            <person name="Rohde M."/>
            <person name="Galperin M.Y."/>
            <person name="Jogler C."/>
        </authorList>
    </citation>
    <scope>NUCLEOTIDE SEQUENCE [LARGE SCALE GENOMIC DNA]</scope>
    <source>
        <strain evidence="5 6">Pan265</strain>
    </source>
</reference>
<keyword evidence="1 5" id="KW-0489">Methyltransferase</keyword>
<dbReference type="EMBL" id="CP036280">
    <property type="protein sequence ID" value="QDU71643.1"/>
    <property type="molecule type" value="Genomic_DNA"/>
</dbReference>
<evidence type="ECO:0000256" key="1">
    <source>
        <dbReference type="ARBA" id="ARBA00022603"/>
    </source>
</evidence>
<feature type="domain" description="Methyltransferase type 11" evidence="4">
    <location>
        <begin position="39"/>
        <end position="121"/>
    </location>
</feature>
<evidence type="ECO:0000313" key="5">
    <source>
        <dbReference type="EMBL" id="QDU71643.1"/>
    </source>
</evidence>
<dbReference type="RefSeq" id="WP_145445784.1">
    <property type="nucleotide sequence ID" value="NZ_CP036280.1"/>
</dbReference>
<keyword evidence="6" id="KW-1185">Reference proteome</keyword>
<sequence length="214" mass="24020">MRVTDPVAEFRKPEALRINSRRLEHLATLGLNLHGRRVLELGAGIGELTHFWLDRGCSVVSVEPREANAVVYRERYAAESAAEVRVADLDDPPAWDETFDVVFAYGVLYHLSRPLEALRWMAERCGETMVVSTCVALGDEDRIEMEGEHAHCPSQAVSGTGCRPTRAWVVNRLSELFPRAYQTQTQPDHPDFPSDWSEADGSRLTRAVFVGTRV</sequence>
<evidence type="ECO:0000256" key="3">
    <source>
        <dbReference type="ARBA" id="ARBA00022691"/>
    </source>
</evidence>